<comment type="caution">
    <text evidence="1">The sequence shown here is derived from an EMBL/GenBank/DDBJ whole genome shotgun (WGS) entry which is preliminary data.</text>
</comment>
<sequence>MDIRKFKHRDHPFVKIGNNLQRFANSEFITGSANLSNIFLNKKRILTNRSIPQAIGIELGLRYDKSNRQRS</sequence>
<name>A0A3N9Q6U7_9BACL</name>
<accession>A0A3N9Q6U7</accession>
<organism evidence="1 2">
    <name type="scientific">Paenibacillus rhizophilus</name>
    <dbReference type="NCBI Taxonomy" id="1850366"/>
    <lineage>
        <taxon>Bacteria</taxon>
        <taxon>Bacillati</taxon>
        <taxon>Bacillota</taxon>
        <taxon>Bacilli</taxon>
        <taxon>Bacillales</taxon>
        <taxon>Paenibacillaceae</taxon>
        <taxon>Paenibacillus</taxon>
    </lineage>
</organism>
<evidence type="ECO:0000313" key="1">
    <source>
        <dbReference type="EMBL" id="RQW13236.1"/>
    </source>
</evidence>
<reference evidence="1 2" key="1">
    <citation type="submission" date="2018-11" db="EMBL/GenBank/DDBJ databases">
        <title>Genome sequence of strain 7197.</title>
        <authorList>
            <person name="Gao J."/>
            <person name="Sun J."/>
        </authorList>
    </citation>
    <scope>NUCLEOTIDE SEQUENCE [LARGE SCALE GENOMIC DNA]</scope>
    <source>
        <strain evidence="1 2">7197</strain>
    </source>
</reference>
<protein>
    <submittedName>
        <fullName evidence="1">Uncharacterized protein</fullName>
    </submittedName>
</protein>
<keyword evidence="2" id="KW-1185">Reference proteome</keyword>
<evidence type="ECO:0000313" key="2">
    <source>
        <dbReference type="Proteomes" id="UP000282529"/>
    </source>
</evidence>
<dbReference type="EMBL" id="RQPI01000001">
    <property type="protein sequence ID" value="RQW13236.1"/>
    <property type="molecule type" value="Genomic_DNA"/>
</dbReference>
<dbReference type="Proteomes" id="UP000282529">
    <property type="component" value="Unassembled WGS sequence"/>
</dbReference>
<gene>
    <name evidence="1" type="ORF">EH198_02055</name>
</gene>
<dbReference type="AlphaFoldDB" id="A0A3N9Q6U7"/>
<proteinExistence type="predicted"/>